<feature type="region of interest" description="Disordered" evidence="1">
    <location>
        <begin position="256"/>
        <end position="304"/>
    </location>
</feature>
<sequence>MAGEARRGSNKGERRRDKNEQVQGERRRDKNEQVQGERRMKGSKLAAASLDQNKFQSDPPLLTVSILPSDVYSLKLDDQPSRIDYHAIARSMLFLAPKASSQSSCGTKDGVLEDACKAAAKISSPSDAPCSFSQGQQDQDTALPCAAEATSVLSVNRGEKKKQMIVAKDPSSILIHEDGLIGLKPNFETKNIRLIEPKASSASCWRRLVADETHGDILKASEASLKNLIEPKPLVKHVHFDDCTTLLLVDKDVSDGEKGVEEGAGRHAEAEGLMNEDGELGANQRPDGERDYDGDEVESSKRMTRRRLYKKRVRKKRYTPSGFKLPKIDEEDAEDSDRRSLVSDLRSALTFLRQNAWTSKKIADGGGDGQGRESEAVVAQGWQEGISDKEYEHVSSGDASWCCGADMVLREHDEKLEGVRSVWDSKFVEEMELAEEESVRGPFSGGHRSLVLYVCNVTSLPLVLAAHETSQRCRWPMQPPAKIDPGKQVCMACETRGSLFTLIDGSVTYKASLESGLSQFVSFTVRWQTAVGAWIKYSSSSAQGWGVEREYRKGNQGRHIVTRCFFTRKFSPMSLGLRDLTLGGRELGFVMLDTSLDERIASRFHCTTERTAAISAWLKSLLEGSHAHRLHLVILLGVHAQDSKTSLMNTLAGEMGFHHLLSHVGPRSLGITRDSGILVASRHPLLWQSFAPFPKHEGCSHPALALPRGAYGGVASMLVDVTSVGSLADSHFQLLPGMKLLLSVTSLPAQPLLHSAATSALLEAIKTCSSLGGEGSMGLVLCGKFESYPLLRLPHADSPRLILRDLYPSNHADCHQRLPSVGALSGSDKTNTWDRFRNSLAASACENKQGRMGASKLEGGLGGGVAGLEDQVAEAAATAARNLKEVRGCNDGYRRDTRLGEKKQCREGLAT</sequence>
<proteinExistence type="predicted"/>
<gene>
    <name evidence="2" type="ORF">GUITHDRAFT_140815</name>
</gene>
<dbReference type="Proteomes" id="UP000011087">
    <property type="component" value="Unassembled WGS sequence"/>
</dbReference>
<evidence type="ECO:0000313" key="4">
    <source>
        <dbReference type="Proteomes" id="UP000011087"/>
    </source>
</evidence>
<feature type="compositionally biased region" description="Basic and acidic residues" evidence="1">
    <location>
        <begin position="1"/>
        <end position="40"/>
    </location>
</feature>
<reference evidence="2 4" key="1">
    <citation type="journal article" date="2012" name="Nature">
        <title>Algal genomes reveal evolutionary mosaicism and the fate of nucleomorphs.</title>
        <authorList>
            <consortium name="DOE Joint Genome Institute"/>
            <person name="Curtis B.A."/>
            <person name="Tanifuji G."/>
            <person name="Burki F."/>
            <person name="Gruber A."/>
            <person name="Irimia M."/>
            <person name="Maruyama S."/>
            <person name="Arias M.C."/>
            <person name="Ball S.G."/>
            <person name="Gile G.H."/>
            <person name="Hirakawa Y."/>
            <person name="Hopkins J.F."/>
            <person name="Kuo A."/>
            <person name="Rensing S.A."/>
            <person name="Schmutz J."/>
            <person name="Symeonidi A."/>
            <person name="Elias M."/>
            <person name="Eveleigh R.J."/>
            <person name="Herman E.K."/>
            <person name="Klute M.J."/>
            <person name="Nakayama T."/>
            <person name="Obornik M."/>
            <person name="Reyes-Prieto A."/>
            <person name="Armbrust E.V."/>
            <person name="Aves S.J."/>
            <person name="Beiko R.G."/>
            <person name="Coutinho P."/>
            <person name="Dacks J.B."/>
            <person name="Durnford D.G."/>
            <person name="Fast N.M."/>
            <person name="Green B.R."/>
            <person name="Grisdale C.J."/>
            <person name="Hempel F."/>
            <person name="Henrissat B."/>
            <person name="Hoppner M.P."/>
            <person name="Ishida K."/>
            <person name="Kim E."/>
            <person name="Koreny L."/>
            <person name="Kroth P.G."/>
            <person name="Liu Y."/>
            <person name="Malik S.B."/>
            <person name="Maier U.G."/>
            <person name="McRose D."/>
            <person name="Mock T."/>
            <person name="Neilson J.A."/>
            <person name="Onodera N.T."/>
            <person name="Poole A.M."/>
            <person name="Pritham E.J."/>
            <person name="Richards T.A."/>
            <person name="Rocap G."/>
            <person name="Roy S.W."/>
            <person name="Sarai C."/>
            <person name="Schaack S."/>
            <person name="Shirato S."/>
            <person name="Slamovits C.H."/>
            <person name="Spencer D.F."/>
            <person name="Suzuki S."/>
            <person name="Worden A.Z."/>
            <person name="Zauner S."/>
            <person name="Barry K."/>
            <person name="Bell C."/>
            <person name="Bharti A.K."/>
            <person name="Crow J.A."/>
            <person name="Grimwood J."/>
            <person name="Kramer R."/>
            <person name="Lindquist E."/>
            <person name="Lucas S."/>
            <person name="Salamov A."/>
            <person name="McFadden G.I."/>
            <person name="Lane C.E."/>
            <person name="Keeling P.J."/>
            <person name="Gray M.W."/>
            <person name="Grigoriev I.V."/>
            <person name="Archibald J.M."/>
        </authorList>
    </citation>
    <scope>NUCLEOTIDE SEQUENCE</scope>
    <source>
        <strain evidence="2 4">CCMP2712</strain>
    </source>
</reference>
<dbReference type="RefSeq" id="XP_005829928.1">
    <property type="nucleotide sequence ID" value="XM_005829871.1"/>
</dbReference>
<feature type="compositionally biased region" description="Basic and acidic residues" evidence="1">
    <location>
        <begin position="256"/>
        <end position="270"/>
    </location>
</feature>
<feature type="region of interest" description="Disordered" evidence="1">
    <location>
        <begin position="1"/>
        <end position="54"/>
    </location>
</feature>
<accession>L1J347</accession>
<dbReference type="EMBL" id="JH993013">
    <property type="protein sequence ID" value="EKX42948.1"/>
    <property type="molecule type" value="Genomic_DNA"/>
</dbReference>
<evidence type="ECO:0000313" key="3">
    <source>
        <dbReference type="EnsemblProtists" id="EKX42948"/>
    </source>
</evidence>
<evidence type="ECO:0000256" key="1">
    <source>
        <dbReference type="SAM" id="MobiDB-lite"/>
    </source>
</evidence>
<reference evidence="4" key="2">
    <citation type="submission" date="2012-11" db="EMBL/GenBank/DDBJ databases">
        <authorList>
            <person name="Kuo A."/>
            <person name="Curtis B.A."/>
            <person name="Tanifuji G."/>
            <person name="Burki F."/>
            <person name="Gruber A."/>
            <person name="Irimia M."/>
            <person name="Maruyama S."/>
            <person name="Arias M.C."/>
            <person name="Ball S.G."/>
            <person name="Gile G.H."/>
            <person name="Hirakawa Y."/>
            <person name="Hopkins J.F."/>
            <person name="Rensing S.A."/>
            <person name="Schmutz J."/>
            <person name="Symeonidi A."/>
            <person name="Elias M."/>
            <person name="Eveleigh R.J."/>
            <person name="Herman E.K."/>
            <person name="Klute M.J."/>
            <person name="Nakayama T."/>
            <person name="Obornik M."/>
            <person name="Reyes-Prieto A."/>
            <person name="Armbrust E.V."/>
            <person name="Aves S.J."/>
            <person name="Beiko R.G."/>
            <person name="Coutinho P."/>
            <person name="Dacks J.B."/>
            <person name="Durnford D.G."/>
            <person name="Fast N.M."/>
            <person name="Green B.R."/>
            <person name="Grisdale C."/>
            <person name="Hempe F."/>
            <person name="Henrissat B."/>
            <person name="Hoppner M.P."/>
            <person name="Ishida K.-I."/>
            <person name="Kim E."/>
            <person name="Koreny L."/>
            <person name="Kroth P.G."/>
            <person name="Liu Y."/>
            <person name="Malik S.-B."/>
            <person name="Maier U.G."/>
            <person name="McRose D."/>
            <person name="Mock T."/>
            <person name="Neilson J.A."/>
            <person name="Onodera N.T."/>
            <person name="Poole A.M."/>
            <person name="Pritham E.J."/>
            <person name="Richards T.A."/>
            <person name="Rocap G."/>
            <person name="Roy S.W."/>
            <person name="Sarai C."/>
            <person name="Schaack S."/>
            <person name="Shirato S."/>
            <person name="Slamovits C.H."/>
            <person name="Spencer D.F."/>
            <person name="Suzuki S."/>
            <person name="Worden A.Z."/>
            <person name="Zauner S."/>
            <person name="Barry K."/>
            <person name="Bell C."/>
            <person name="Bharti A.K."/>
            <person name="Crow J.A."/>
            <person name="Grimwood J."/>
            <person name="Kramer R."/>
            <person name="Lindquist E."/>
            <person name="Lucas S."/>
            <person name="Salamov A."/>
            <person name="McFadden G.I."/>
            <person name="Lane C.E."/>
            <person name="Keeling P.J."/>
            <person name="Gray M.W."/>
            <person name="Grigoriev I.V."/>
            <person name="Archibald J.M."/>
        </authorList>
    </citation>
    <scope>NUCLEOTIDE SEQUENCE</scope>
    <source>
        <strain evidence="4">CCMP2712</strain>
    </source>
</reference>
<keyword evidence="4" id="KW-1185">Reference proteome</keyword>
<dbReference type="KEGG" id="gtt:GUITHDRAFT_140815"/>
<protein>
    <submittedName>
        <fullName evidence="2 3">Uncharacterized protein</fullName>
    </submittedName>
</protein>
<dbReference type="GeneID" id="17299581"/>
<evidence type="ECO:0000313" key="2">
    <source>
        <dbReference type="EMBL" id="EKX42948.1"/>
    </source>
</evidence>
<dbReference type="EnsemblProtists" id="EKX42948">
    <property type="protein sequence ID" value="EKX42948"/>
    <property type="gene ID" value="GUITHDRAFT_140815"/>
</dbReference>
<dbReference type="PaxDb" id="55529-EKX42948"/>
<organism evidence="2">
    <name type="scientific">Guillardia theta (strain CCMP2712)</name>
    <name type="common">Cryptophyte</name>
    <dbReference type="NCBI Taxonomy" id="905079"/>
    <lineage>
        <taxon>Eukaryota</taxon>
        <taxon>Cryptophyceae</taxon>
        <taxon>Pyrenomonadales</taxon>
        <taxon>Geminigeraceae</taxon>
        <taxon>Guillardia</taxon>
    </lineage>
</organism>
<name>L1J347_GUITC</name>
<dbReference type="Gene3D" id="2.60.270.50">
    <property type="match status" value="1"/>
</dbReference>
<dbReference type="HOGENOM" id="CLU_319227_0_0_1"/>
<reference evidence="3" key="3">
    <citation type="submission" date="2015-06" db="UniProtKB">
        <authorList>
            <consortium name="EnsemblProtists"/>
        </authorList>
    </citation>
    <scope>IDENTIFICATION</scope>
</reference>
<dbReference type="AlphaFoldDB" id="L1J347"/>